<feature type="compositionally biased region" description="Polar residues" evidence="1">
    <location>
        <begin position="207"/>
        <end position="219"/>
    </location>
</feature>
<dbReference type="InterPro" id="IPR004827">
    <property type="entry name" value="bZIP"/>
</dbReference>
<gene>
    <name evidence="3" type="primary">MBZ1</name>
    <name evidence="3" type="ORF">N0V84_002652</name>
</gene>
<dbReference type="InterPro" id="IPR046347">
    <property type="entry name" value="bZIP_sf"/>
</dbReference>
<organism evidence="3 4">
    <name type="scientific">Fusarium piperis</name>
    <dbReference type="NCBI Taxonomy" id="1435070"/>
    <lineage>
        <taxon>Eukaryota</taxon>
        <taxon>Fungi</taxon>
        <taxon>Dikarya</taxon>
        <taxon>Ascomycota</taxon>
        <taxon>Pezizomycotina</taxon>
        <taxon>Sordariomycetes</taxon>
        <taxon>Hypocreomycetidae</taxon>
        <taxon>Hypocreales</taxon>
        <taxon>Nectriaceae</taxon>
        <taxon>Fusarium</taxon>
        <taxon>Fusarium solani species complex</taxon>
    </lineage>
</organism>
<dbReference type="SMART" id="SM00338">
    <property type="entry name" value="BRLZ"/>
    <property type="match status" value="1"/>
</dbReference>
<protein>
    <submittedName>
        <fullName evidence="3">BZIP-type transcription factor mbz1</fullName>
    </submittedName>
</protein>
<dbReference type="FunFam" id="1.20.5.170:FF:000031">
    <property type="entry name" value="BZIP transcription factor (MeaB)"/>
    <property type="match status" value="1"/>
</dbReference>
<evidence type="ECO:0000256" key="1">
    <source>
        <dbReference type="SAM" id="MobiDB-lite"/>
    </source>
</evidence>
<feature type="compositionally biased region" description="Basic and acidic residues" evidence="1">
    <location>
        <begin position="270"/>
        <end position="287"/>
    </location>
</feature>
<dbReference type="Gene3D" id="1.20.5.170">
    <property type="match status" value="1"/>
</dbReference>
<dbReference type="PROSITE" id="PS50217">
    <property type="entry name" value="BZIP"/>
    <property type="match status" value="1"/>
</dbReference>
<feature type="region of interest" description="Disordered" evidence="1">
    <location>
        <begin position="154"/>
        <end position="225"/>
    </location>
</feature>
<accession>A0A9W9BS57</accession>
<feature type="domain" description="BZIP" evidence="2">
    <location>
        <begin position="280"/>
        <end position="343"/>
    </location>
</feature>
<dbReference type="SUPFAM" id="SSF57959">
    <property type="entry name" value="Leucine zipper domain"/>
    <property type="match status" value="1"/>
</dbReference>
<proteinExistence type="predicted"/>
<dbReference type="EMBL" id="JAPEUR010000033">
    <property type="protein sequence ID" value="KAJ4326927.1"/>
    <property type="molecule type" value="Genomic_DNA"/>
</dbReference>
<evidence type="ECO:0000313" key="4">
    <source>
        <dbReference type="Proteomes" id="UP001140502"/>
    </source>
</evidence>
<dbReference type="PANTHER" id="PTHR37616:SF2">
    <property type="entry name" value="BZIP DOMAIN-CONTAINING PROTEIN"/>
    <property type="match status" value="1"/>
</dbReference>
<keyword evidence="4" id="KW-1185">Reference proteome</keyword>
<comment type="caution">
    <text evidence="3">The sequence shown here is derived from an EMBL/GenBank/DDBJ whole genome shotgun (WGS) entry which is preliminary data.</text>
</comment>
<dbReference type="CDD" id="cd14810">
    <property type="entry name" value="bZIP_u1"/>
    <property type="match status" value="1"/>
</dbReference>
<dbReference type="OrthoDB" id="5571888at2759"/>
<dbReference type="Pfam" id="PF00170">
    <property type="entry name" value="bZIP_1"/>
    <property type="match status" value="1"/>
</dbReference>
<dbReference type="GO" id="GO:0003700">
    <property type="term" value="F:DNA-binding transcription factor activity"/>
    <property type="evidence" value="ECO:0007669"/>
    <property type="project" value="InterPro"/>
</dbReference>
<feature type="compositionally biased region" description="Low complexity" evidence="1">
    <location>
        <begin position="180"/>
        <end position="190"/>
    </location>
</feature>
<sequence>MSASAQNNVDIDALLDLTEYENVSNYQSPSASVSPSATSKPTFTSPVTAVVSVPAATTTTQTLSGPSHNYDLYRQQTGFVPGALANTMAVNQTNNTGYQDYASLDYLSTFSPENDLFDFNTSPSQATLGASDIDMEFDSPADSQQFFTINPSNIEQDASLPSPPVLPTQTNNVGRLWPGAHSQAAMAKAQAEQRHQQRLIQQQQAQRHSPQAKSRSKAPQPTDPIVEQKITQLLNSMRAKPSMPDAQGQSPPTNLPRAKKDEDEMDEDERLLASEEGKKLSSKERRQLRNKVSARAFRSRRKEYISQLEAEIANKVNENGDLRSQNRALVEENKRLTDLTRMLLSSSSFSNFLDTLSNNPAASTAQTPQLKVEPQQEQRQMPKDINPYNAQQSQQQQIGMAMIPEQNMDFSMLSLDNAYNFQPQVFVVDTPEVPTLDAAVLSGKTSNFIEPAFDSEDEKVDMPIIKQPVEKPQASEPVEAVPVDAEFESDPDFALFHNEPATITEQPKELDTAGLSSVDIFGGIESEKVLSRLELVDASEEETTAALAMLKVERICASTEAVVSRLELLTLDM</sequence>
<evidence type="ECO:0000259" key="2">
    <source>
        <dbReference type="PROSITE" id="PS50217"/>
    </source>
</evidence>
<feature type="region of interest" description="Disordered" evidence="1">
    <location>
        <begin position="239"/>
        <end position="288"/>
    </location>
</feature>
<dbReference type="AlphaFoldDB" id="A0A9W9BS57"/>
<name>A0A9W9BS57_9HYPO</name>
<dbReference type="PANTHER" id="PTHR37616">
    <property type="entry name" value="BZIP TRANSCRIPTION FACTOR 60-LIKE"/>
    <property type="match status" value="1"/>
</dbReference>
<evidence type="ECO:0000313" key="3">
    <source>
        <dbReference type="EMBL" id="KAJ4326927.1"/>
    </source>
</evidence>
<reference evidence="3" key="1">
    <citation type="submission" date="2022-10" db="EMBL/GenBank/DDBJ databases">
        <title>Tapping the CABI collections for fungal endophytes: first genome assemblies for Collariella, Neodidymelliopsis, Ascochyta clinopodiicola, Didymella pomorum, Didymosphaeria variabile, Neocosmospora piperis and Neocucurbitaria cava.</title>
        <authorList>
            <person name="Hill R."/>
        </authorList>
    </citation>
    <scope>NUCLEOTIDE SEQUENCE</scope>
    <source>
        <strain evidence="3">IMI 366586</strain>
    </source>
</reference>
<dbReference type="Proteomes" id="UP001140502">
    <property type="component" value="Unassembled WGS sequence"/>
</dbReference>